<evidence type="ECO:0000259" key="1">
    <source>
        <dbReference type="Pfam" id="PF23139"/>
    </source>
</evidence>
<dbReference type="Proteomes" id="UP000183287">
    <property type="component" value="Unassembled WGS sequence"/>
</dbReference>
<reference evidence="3" key="1">
    <citation type="submission" date="2016-10" db="EMBL/GenBank/DDBJ databases">
        <authorList>
            <person name="Varghese N."/>
            <person name="Submissions S."/>
        </authorList>
    </citation>
    <scope>NUCLEOTIDE SEQUENCE [LARGE SCALE GENOMIC DNA]</scope>
    <source>
        <strain evidence="3">Nm44</strain>
    </source>
</reference>
<proteinExistence type="predicted"/>
<dbReference type="RefSeq" id="WP_218152162.1">
    <property type="nucleotide sequence ID" value="NZ_FOUB01000092.1"/>
</dbReference>
<sequence>MNIPPTEYSADNTLEKLQGSVERVTFHSESSGFCVLRVKVKGQRELITVIGSAVSVTAGEYIECSGFWVNDRQHGQQFKTPLCGTMIAMYGDYLWLIPMDTS</sequence>
<name>A0A1I4VVX6_9PROT</name>
<keyword evidence="3" id="KW-1185">Reference proteome</keyword>
<evidence type="ECO:0000313" key="2">
    <source>
        <dbReference type="EMBL" id="SFN05498.1"/>
    </source>
</evidence>
<accession>A0A1I4VVX6</accession>
<dbReference type="InterPro" id="IPR055446">
    <property type="entry name" value="RecD2_N_OB"/>
</dbReference>
<dbReference type="AlphaFoldDB" id="A0A1I4VVX6"/>
<evidence type="ECO:0000313" key="3">
    <source>
        <dbReference type="Proteomes" id="UP000183287"/>
    </source>
</evidence>
<dbReference type="EMBL" id="FOUB01000092">
    <property type="protein sequence ID" value="SFN05498.1"/>
    <property type="molecule type" value="Genomic_DNA"/>
</dbReference>
<protein>
    <submittedName>
        <fullName evidence="2">Exodeoxyribonuclease V alpha subunit</fullName>
    </submittedName>
</protein>
<dbReference type="Pfam" id="PF23139">
    <property type="entry name" value="OB_YrrC"/>
    <property type="match status" value="1"/>
</dbReference>
<gene>
    <name evidence="2" type="ORF">SAMN05421863_10924</name>
</gene>
<feature type="domain" description="ATP-dependent RecD2 DNA helicase OB-fold" evidence="1">
    <location>
        <begin position="15"/>
        <end position="80"/>
    </location>
</feature>
<organism evidence="2 3">
    <name type="scientific">Nitrosomonas communis</name>
    <dbReference type="NCBI Taxonomy" id="44574"/>
    <lineage>
        <taxon>Bacteria</taxon>
        <taxon>Pseudomonadati</taxon>
        <taxon>Pseudomonadota</taxon>
        <taxon>Betaproteobacteria</taxon>
        <taxon>Nitrosomonadales</taxon>
        <taxon>Nitrosomonadaceae</taxon>
        <taxon>Nitrosomonas</taxon>
    </lineage>
</organism>